<feature type="transmembrane region" description="Helical" evidence="1">
    <location>
        <begin position="85"/>
        <end position="102"/>
    </location>
</feature>
<dbReference type="PANTHER" id="PTHR35307">
    <property type="entry name" value="PROTEIN, PUTATIVE-RELATED"/>
    <property type="match status" value="1"/>
</dbReference>
<organism evidence="3 4">
    <name type="scientific">Helianthus annuus</name>
    <name type="common">Common sunflower</name>
    <dbReference type="NCBI Taxonomy" id="4232"/>
    <lineage>
        <taxon>Eukaryota</taxon>
        <taxon>Viridiplantae</taxon>
        <taxon>Streptophyta</taxon>
        <taxon>Embryophyta</taxon>
        <taxon>Tracheophyta</taxon>
        <taxon>Spermatophyta</taxon>
        <taxon>Magnoliopsida</taxon>
        <taxon>eudicotyledons</taxon>
        <taxon>Gunneridae</taxon>
        <taxon>Pentapetalae</taxon>
        <taxon>asterids</taxon>
        <taxon>campanulids</taxon>
        <taxon>Asterales</taxon>
        <taxon>Asteraceae</taxon>
        <taxon>Asteroideae</taxon>
        <taxon>Heliantheae alliance</taxon>
        <taxon>Heliantheae</taxon>
        <taxon>Helianthus</taxon>
    </lineage>
</organism>
<feature type="transmembrane region" description="Helical" evidence="1">
    <location>
        <begin position="50"/>
        <end position="73"/>
    </location>
</feature>
<accession>A0A251TRF8</accession>
<evidence type="ECO:0000313" key="2">
    <source>
        <dbReference type="EMBL" id="KAF5788444.1"/>
    </source>
</evidence>
<feature type="transmembrane region" description="Helical" evidence="1">
    <location>
        <begin position="400"/>
        <end position="433"/>
    </location>
</feature>
<dbReference type="EMBL" id="MNCJ02000325">
    <property type="protein sequence ID" value="KAF5788444.1"/>
    <property type="molecule type" value="Genomic_DNA"/>
</dbReference>
<evidence type="ECO:0000313" key="3">
    <source>
        <dbReference type="EMBL" id="OTG13172.1"/>
    </source>
</evidence>
<reference evidence="2" key="3">
    <citation type="submission" date="2020-06" db="EMBL/GenBank/DDBJ databases">
        <title>Helianthus annuus Genome sequencing and assembly Release 2.</title>
        <authorList>
            <person name="Gouzy J."/>
            <person name="Langlade N."/>
            <person name="Munos S."/>
        </authorList>
    </citation>
    <scope>NUCLEOTIDE SEQUENCE</scope>
    <source>
        <tissue evidence="2">Leaves</tissue>
    </source>
</reference>
<feature type="transmembrane region" description="Helical" evidence="1">
    <location>
        <begin position="320"/>
        <end position="343"/>
    </location>
</feature>
<keyword evidence="1" id="KW-1133">Transmembrane helix</keyword>
<dbReference type="InParanoid" id="A0A251TRF8"/>
<evidence type="ECO:0000256" key="1">
    <source>
        <dbReference type="SAM" id="Phobius"/>
    </source>
</evidence>
<dbReference type="AlphaFoldDB" id="A0A251TRF8"/>
<proteinExistence type="predicted"/>
<dbReference type="PANTHER" id="PTHR35307:SF6">
    <property type="entry name" value="TRANSMEMBRANE PROTEIN"/>
    <property type="match status" value="1"/>
</dbReference>
<keyword evidence="1" id="KW-0472">Membrane</keyword>
<feature type="transmembrane region" description="Helical" evidence="1">
    <location>
        <begin position="122"/>
        <end position="139"/>
    </location>
</feature>
<dbReference type="EMBL" id="CM007899">
    <property type="protein sequence ID" value="OTG13172.1"/>
    <property type="molecule type" value="Genomic_DNA"/>
</dbReference>
<feature type="transmembrane region" description="Helical" evidence="1">
    <location>
        <begin position="151"/>
        <end position="170"/>
    </location>
</feature>
<keyword evidence="4" id="KW-1185">Reference proteome</keyword>
<keyword evidence="1" id="KW-0812">Transmembrane</keyword>
<protein>
    <submittedName>
        <fullName evidence="3">Uncharacterized protein</fullName>
    </submittedName>
</protein>
<dbReference type="Gramene" id="mRNA:HanXRQr2_Chr10g0464051">
    <property type="protein sequence ID" value="CDS:HanXRQr2_Chr10g0464051.1"/>
    <property type="gene ID" value="HanXRQr2_Chr10g0464051"/>
</dbReference>
<feature type="transmembrane region" description="Helical" evidence="1">
    <location>
        <begin position="204"/>
        <end position="225"/>
    </location>
</feature>
<feature type="transmembrane region" description="Helical" evidence="1">
    <location>
        <begin position="275"/>
        <end position="300"/>
    </location>
</feature>
<gene>
    <name evidence="3" type="ORF">HannXRQ_Chr10g0317651</name>
    <name evidence="2" type="ORF">HanXRQr2_Chr10g0464051</name>
</gene>
<reference evidence="2 4" key="1">
    <citation type="journal article" date="2017" name="Nature">
        <title>The sunflower genome provides insights into oil metabolism, flowering and Asterid evolution.</title>
        <authorList>
            <person name="Badouin H."/>
            <person name="Gouzy J."/>
            <person name="Grassa C.J."/>
            <person name="Murat F."/>
            <person name="Staton S.E."/>
            <person name="Cottret L."/>
            <person name="Lelandais-Briere C."/>
            <person name="Owens G.L."/>
            <person name="Carrere S."/>
            <person name="Mayjonade B."/>
            <person name="Legrand L."/>
            <person name="Gill N."/>
            <person name="Kane N.C."/>
            <person name="Bowers J.E."/>
            <person name="Hubner S."/>
            <person name="Bellec A."/>
            <person name="Berard A."/>
            <person name="Berges H."/>
            <person name="Blanchet N."/>
            <person name="Boniface M.C."/>
            <person name="Brunel D."/>
            <person name="Catrice O."/>
            <person name="Chaidir N."/>
            <person name="Claudel C."/>
            <person name="Donnadieu C."/>
            <person name="Faraut T."/>
            <person name="Fievet G."/>
            <person name="Helmstetter N."/>
            <person name="King M."/>
            <person name="Knapp S.J."/>
            <person name="Lai Z."/>
            <person name="Le Paslier M.C."/>
            <person name="Lippi Y."/>
            <person name="Lorenzon L."/>
            <person name="Mandel J.R."/>
            <person name="Marage G."/>
            <person name="Marchand G."/>
            <person name="Marquand E."/>
            <person name="Bret-Mestries E."/>
            <person name="Morien E."/>
            <person name="Nambeesan S."/>
            <person name="Nguyen T."/>
            <person name="Pegot-Espagnet P."/>
            <person name="Pouilly N."/>
            <person name="Raftis F."/>
            <person name="Sallet E."/>
            <person name="Schiex T."/>
            <person name="Thomas J."/>
            <person name="Vandecasteele C."/>
            <person name="Vares D."/>
            <person name="Vear F."/>
            <person name="Vautrin S."/>
            <person name="Crespi M."/>
            <person name="Mangin B."/>
            <person name="Burke J.M."/>
            <person name="Salse J."/>
            <person name="Munos S."/>
            <person name="Vincourt P."/>
            <person name="Rieseberg L.H."/>
            <person name="Langlade N.B."/>
        </authorList>
    </citation>
    <scope>NUCLEOTIDE SEQUENCE [LARGE SCALE GENOMIC DNA]</scope>
    <source>
        <strain evidence="4">cv. SF193</strain>
        <tissue evidence="2">Leaves</tissue>
    </source>
</reference>
<sequence>MAYNSTHEYLNIVDRLTDVYNIPNNITDSLLGYLKFIYRSELEDRYSAPMLWIGMYIALASLVCILFMVADLLHGLCSRMLWVPSKYFTINSASLTAISIAMKLPVDLTGSMPGYVDQVAKLGSMAFMCTMMANLLPCLGTMESNELLSNLAALSIQVITLVVNVCIQMQTGAVSISTHKEDPRIIQLTSPTHISTHPNPVLPFIYVILLVFLLIVYICSSLAILRSKQILDSKYQSGHERASKHIQPFPGEIVTVEKLQNHVRKHWMMVESGSCLHFITACFHTTSASGVICLLVTILHTYTMSGTIKAMLAKDYDSDYGWSMLVILIVQSIGVLIGTIVPLSRCFATLEFKTSFSIHFKVFKVEHHWTRKLNDWRQASIRLPFHSRRLNVVIETSKRLIIYICIQLQVGVVVLCKIIALIPIVFVICFHYLKAVFSSLRRYDKNLGPLNLGILPYILYFENGMRVGKRTMEAFSKSVNALIQKGAKGQPNDLIKLIEGKSTFGFHGVARFDQTYNIPSWSPEVPFHAACWRLPVVTLTAIAVSLPEIEKEEVDCLLECVREGLLYVTLVEKNLNFMYDSQQAAETLWREISTNKWLGKELQNPAFQKSTAGQIVKWFRDNATHYLEGGIWNRDMHRLICGNSMYRITETILCTYNTNIDDATLSQKELFDSLSSMIADIIAACLTNLPQIIIMKCHYMSAIKERRTRVKDAAQLLGETIEIIRLLQDHRIPRMNPNDMPYLNKWRGYISDEVSSFLFVFLFRFRPFVHILILLTLEYEPQ</sequence>
<evidence type="ECO:0000313" key="4">
    <source>
        <dbReference type="Proteomes" id="UP000215914"/>
    </source>
</evidence>
<name>A0A251TRF8_HELAN</name>
<reference evidence="3" key="2">
    <citation type="submission" date="2017-02" db="EMBL/GenBank/DDBJ databases">
        <title>Sunflower complete genome.</title>
        <authorList>
            <person name="Langlade N."/>
            <person name="Munos S."/>
        </authorList>
    </citation>
    <scope>NUCLEOTIDE SEQUENCE [LARGE SCALE GENOMIC DNA]</scope>
    <source>
        <tissue evidence="3">Leaves</tissue>
    </source>
</reference>
<dbReference type="Proteomes" id="UP000215914">
    <property type="component" value="Chromosome 10"/>
</dbReference>